<dbReference type="AlphaFoldDB" id="A0A317CQ77"/>
<dbReference type="Gene3D" id="1.10.1530.10">
    <property type="match status" value="1"/>
</dbReference>
<dbReference type="InterPro" id="IPR036111">
    <property type="entry name" value="Mal/L-sulfo/L-lacto_DH-like_sf"/>
</dbReference>
<dbReference type="RefSeq" id="WP_109836601.1">
    <property type="nucleotide sequence ID" value="NZ_QGKM01000009.1"/>
</dbReference>
<dbReference type="EMBL" id="QGKM01000009">
    <property type="protein sequence ID" value="PWQ99663.1"/>
    <property type="molecule type" value="Genomic_DNA"/>
</dbReference>
<reference evidence="3 4" key="1">
    <citation type="submission" date="2018-05" db="EMBL/GenBank/DDBJ databases">
        <title>Leucothrix arctica sp. nov., isolated from Arctic seawater.</title>
        <authorList>
            <person name="Choi A."/>
            <person name="Baek K."/>
        </authorList>
    </citation>
    <scope>NUCLEOTIDE SEQUENCE [LARGE SCALE GENOMIC DNA]</scope>
    <source>
        <strain evidence="3 4">JCM 18388</strain>
    </source>
</reference>
<evidence type="ECO:0000256" key="2">
    <source>
        <dbReference type="ARBA" id="ARBA00023002"/>
    </source>
</evidence>
<dbReference type="SUPFAM" id="SSF89733">
    <property type="entry name" value="L-sulfolactate dehydrogenase-like"/>
    <property type="match status" value="1"/>
</dbReference>
<keyword evidence="2" id="KW-0560">Oxidoreductase</keyword>
<dbReference type="PANTHER" id="PTHR11091:SF0">
    <property type="entry name" value="MALATE DEHYDROGENASE"/>
    <property type="match status" value="1"/>
</dbReference>
<sequence length="333" mass="35459">MTTKRLTLQQIHDLSYDALRRCGASELQAGVVAQELMDAEAEGIRNVGLGYIHLYLNHLKCGKVVGDAIPEIVKESAAATIVNAKHGFCHTAYMHAEERLIETTMAQGIGMMAIHNSYSAGVLGWFVRRLAQRGLVSLMFANSSKAVAAHGGKVPFFGTNPFAFGSPRQNDEPLIIDMATASTARVNILRAANEGRSIDPGHAIDADGNPTTDPAAALKGAQLPVGGPKGFGLGLIVDLMGGALTGSNCSYEASMFSTNDGGPPNVGQSIIAFNPDFYSEGYLAHLETMFTAMTDDNEVRIPGARRHELRAKHEAEGVDVPQALLDKIAELSQ</sequence>
<organism evidence="3 4">
    <name type="scientific">Leucothrix pacifica</name>
    <dbReference type="NCBI Taxonomy" id="1247513"/>
    <lineage>
        <taxon>Bacteria</taxon>
        <taxon>Pseudomonadati</taxon>
        <taxon>Pseudomonadota</taxon>
        <taxon>Gammaproteobacteria</taxon>
        <taxon>Thiotrichales</taxon>
        <taxon>Thiotrichaceae</taxon>
        <taxon>Leucothrix</taxon>
    </lineage>
</organism>
<accession>A0A317CQ77</accession>
<dbReference type="Proteomes" id="UP000245539">
    <property type="component" value="Unassembled WGS sequence"/>
</dbReference>
<dbReference type="Gene3D" id="3.30.1370.60">
    <property type="entry name" value="Hypothetical oxidoreductase yiak, domain 2"/>
    <property type="match status" value="1"/>
</dbReference>
<proteinExistence type="inferred from homology"/>
<name>A0A317CQ77_9GAMM</name>
<dbReference type="InterPro" id="IPR043144">
    <property type="entry name" value="Mal/L-sulf/L-lact_DH-like_ah"/>
</dbReference>
<comment type="similarity">
    <text evidence="1">Belongs to the LDH2/MDH2 oxidoreductase family.</text>
</comment>
<protein>
    <submittedName>
        <fullName evidence="3">Lactate dehydrogenase</fullName>
    </submittedName>
</protein>
<dbReference type="OrthoDB" id="9769447at2"/>
<dbReference type="GO" id="GO:0016491">
    <property type="term" value="F:oxidoreductase activity"/>
    <property type="evidence" value="ECO:0007669"/>
    <property type="project" value="UniProtKB-KW"/>
</dbReference>
<gene>
    <name evidence="3" type="ORF">DKW60_05140</name>
</gene>
<evidence type="ECO:0000313" key="3">
    <source>
        <dbReference type="EMBL" id="PWQ99663.1"/>
    </source>
</evidence>
<dbReference type="InterPro" id="IPR003767">
    <property type="entry name" value="Malate/L-lactate_DH-like"/>
</dbReference>
<dbReference type="Pfam" id="PF02615">
    <property type="entry name" value="Ldh_2"/>
    <property type="match status" value="1"/>
</dbReference>
<comment type="caution">
    <text evidence="3">The sequence shown here is derived from an EMBL/GenBank/DDBJ whole genome shotgun (WGS) entry which is preliminary data.</text>
</comment>
<keyword evidence="4" id="KW-1185">Reference proteome</keyword>
<dbReference type="PANTHER" id="PTHR11091">
    <property type="entry name" value="OXIDOREDUCTASE-RELATED"/>
    <property type="match status" value="1"/>
</dbReference>
<evidence type="ECO:0000313" key="4">
    <source>
        <dbReference type="Proteomes" id="UP000245539"/>
    </source>
</evidence>
<dbReference type="InterPro" id="IPR043143">
    <property type="entry name" value="Mal/L-sulf/L-lact_DH-like_NADP"/>
</dbReference>
<evidence type="ECO:0000256" key="1">
    <source>
        <dbReference type="ARBA" id="ARBA00006056"/>
    </source>
</evidence>